<keyword evidence="2 5" id="KW-0547">Nucleotide-binding</keyword>
<proteinExistence type="inferred from homology"/>
<sequence length="552" mass="60877">MRTKKLRDAGKKQHNEQIRELVQFARKRDKRDMAHMQHHKENDKQNEDHLLDLREIEEALDAEKSKQNHDKSKKHCENVALLTKHILDEDAELLFNASVNGLPDEEGDITPPQPTGGKHSKKQKKKASGIGERVGRQRRRARRASASASASGVSVGERKNDKRQKALEKDEDSDDSAPSHQAKSKSVAAERLKAADQLCQGETSPYDRHQRLSSCLQGRRYLEKNLAIPTEELGHESIIGSNAEFFSEMVVKAAELVKTVDASGKVIYPIKAVNVLKAHGKSASENMLIEGYALNGTLCHASPKIACLKFSLQKAKMHLGISVVVEDPTKLEAIRREKMDIVKRRIDKILKAGANVVLTTGGIDDLCLKQFTEAGAMAVRRCKKVDLKRISKATGANFVSSLANLERDGSFESSMLGTCEEIVQERISDDELITIKKTGARRINVVTAGEALLALTDTRNSEHSIRTQNVTAACAIANIVKSSLGPVGLDKMLVDDVGDVIITNGGATILKQLEVEHPAGKVLVELVQLQDVEIGERTTRRPILGKEPRHPY</sequence>
<reference evidence="7" key="1">
    <citation type="submission" date="2023-06" db="EMBL/GenBank/DDBJ databases">
        <title>Genomic analysis of the entomopathogenic nematode Steinernema hermaphroditum.</title>
        <authorList>
            <person name="Schwarz E.M."/>
            <person name="Heppert J.K."/>
            <person name="Baniya A."/>
            <person name="Schwartz H.T."/>
            <person name="Tan C.-H."/>
            <person name="Antoshechkin I."/>
            <person name="Sternberg P.W."/>
            <person name="Goodrich-Blair H."/>
            <person name="Dillman A.R."/>
        </authorList>
    </citation>
    <scope>NUCLEOTIDE SEQUENCE</scope>
    <source>
        <strain evidence="7">PS9179</strain>
        <tissue evidence="7">Whole animal</tissue>
    </source>
</reference>
<dbReference type="InterPro" id="IPR027410">
    <property type="entry name" value="TCP-1-like_intermed_sf"/>
</dbReference>
<organism evidence="7 8">
    <name type="scientific">Steinernema hermaphroditum</name>
    <dbReference type="NCBI Taxonomy" id="289476"/>
    <lineage>
        <taxon>Eukaryota</taxon>
        <taxon>Metazoa</taxon>
        <taxon>Ecdysozoa</taxon>
        <taxon>Nematoda</taxon>
        <taxon>Chromadorea</taxon>
        <taxon>Rhabditida</taxon>
        <taxon>Tylenchina</taxon>
        <taxon>Panagrolaimomorpha</taxon>
        <taxon>Strongyloidoidea</taxon>
        <taxon>Steinernematidae</taxon>
        <taxon>Steinernema</taxon>
    </lineage>
</organism>
<dbReference type="EMBL" id="JAUCMV010000005">
    <property type="protein sequence ID" value="KAK0393760.1"/>
    <property type="molecule type" value="Genomic_DNA"/>
</dbReference>
<accession>A0AA39GUE8</accession>
<dbReference type="Pfam" id="PF00118">
    <property type="entry name" value="Cpn60_TCP1"/>
    <property type="match status" value="2"/>
</dbReference>
<dbReference type="GO" id="GO:0005524">
    <property type="term" value="F:ATP binding"/>
    <property type="evidence" value="ECO:0007669"/>
    <property type="project" value="UniProtKB-KW"/>
</dbReference>
<keyword evidence="4 5" id="KW-0143">Chaperone</keyword>
<dbReference type="InterPro" id="IPR002194">
    <property type="entry name" value="Chaperonin_TCP-1_CS"/>
</dbReference>
<dbReference type="PROSITE" id="PS00750">
    <property type="entry name" value="TCP1_1"/>
    <property type="match status" value="1"/>
</dbReference>
<feature type="compositionally biased region" description="Basic residues" evidence="6">
    <location>
        <begin position="118"/>
        <end position="127"/>
    </location>
</feature>
<dbReference type="GO" id="GO:0016887">
    <property type="term" value="F:ATP hydrolysis activity"/>
    <property type="evidence" value="ECO:0007669"/>
    <property type="project" value="InterPro"/>
</dbReference>
<comment type="similarity">
    <text evidence="1 5">Belongs to the TCP-1 chaperonin family.</text>
</comment>
<dbReference type="InterPro" id="IPR027413">
    <property type="entry name" value="GROEL-like_equatorial_sf"/>
</dbReference>
<dbReference type="AlphaFoldDB" id="A0AA39GUE8"/>
<feature type="compositionally biased region" description="Basic and acidic residues" evidence="6">
    <location>
        <begin position="156"/>
        <end position="168"/>
    </location>
</feature>
<dbReference type="InterPro" id="IPR017998">
    <property type="entry name" value="Chaperone_TCP-1"/>
</dbReference>
<evidence type="ECO:0000256" key="6">
    <source>
        <dbReference type="SAM" id="MobiDB-lite"/>
    </source>
</evidence>
<dbReference type="GO" id="GO:0051082">
    <property type="term" value="F:unfolded protein binding"/>
    <property type="evidence" value="ECO:0007669"/>
    <property type="project" value="InterPro"/>
</dbReference>
<dbReference type="Proteomes" id="UP001175271">
    <property type="component" value="Unassembled WGS sequence"/>
</dbReference>
<gene>
    <name evidence="7" type="ORF">QR680_000393</name>
</gene>
<dbReference type="InterPro" id="IPR002423">
    <property type="entry name" value="Cpn60/GroEL/TCP-1"/>
</dbReference>
<dbReference type="Gene3D" id="1.10.560.10">
    <property type="entry name" value="GroEL-like equatorial domain"/>
    <property type="match status" value="1"/>
</dbReference>
<feature type="compositionally biased region" description="Low complexity" evidence="6">
    <location>
        <begin position="144"/>
        <end position="155"/>
    </location>
</feature>
<keyword evidence="8" id="KW-1185">Reference proteome</keyword>
<feature type="region of interest" description="Disordered" evidence="6">
    <location>
        <begin position="26"/>
        <end position="51"/>
    </location>
</feature>
<keyword evidence="3 5" id="KW-0067">ATP-binding</keyword>
<dbReference type="SUPFAM" id="SSF52029">
    <property type="entry name" value="GroEL apical domain-like"/>
    <property type="match status" value="1"/>
</dbReference>
<evidence type="ECO:0000256" key="4">
    <source>
        <dbReference type="ARBA" id="ARBA00023186"/>
    </source>
</evidence>
<feature type="compositionally biased region" description="Basic and acidic residues" evidence="6">
    <location>
        <begin position="30"/>
        <end position="51"/>
    </location>
</feature>
<evidence type="ECO:0000256" key="1">
    <source>
        <dbReference type="ARBA" id="ARBA00008020"/>
    </source>
</evidence>
<name>A0AA39GUE8_9BILA</name>
<evidence type="ECO:0000256" key="2">
    <source>
        <dbReference type="ARBA" id="ARBA00022741"/>
    </source>
</evidence>
<evidence type="ECO:0000256" key="3">
    <source>
        <dbReference type="ARBA" id="ARBA00022840"/>
    </source>
</evidence>
<evidence type="ECO:0008006" key="9">
    <source>
        <dbReference type="Google" id="ProtNLM"/>
    </source>
</evidence>
<evidence type="ECO:0000313" key="7">
    <source>
        <dbReference type="EMBL" id="KAK0393760.1"/>
    </source>
</evidence>
<dbReference type="InterPro" id="IPR027409">
    <property type="entry name" value="GroEL-like_apical_dom_sf"/>
</dbReference>
<evidence type="ECO:0000313" key="8">
    <source>
        <dbReference type="Proteomes" id="UP001175271"/>
    </source>
</evidence>
<feature type="region of interest" description="Disordered" evidence="6">
    <location>
        <begin position="101"/>
        <end position="189"/>
    </location>
</feature>
<protein>
    <recommendedName>
        <fullName evidence="9">T-complex protein 1 subunit alpha</fullName>
    </recommendedName>
</protein>
<dbReference type="PRINTS" id="PR00304">
    <property type="entry name" value="TCOMPLEXTCP1"/>
</dbReference>
<dbReference type="GO" id="GO:0140662">
    <property type="term" value="F:ATP-dependent protein folding chaperone"/>
    <property type="evidence" value="ECO:0007669"/>
    <property type="project" value="InterPro"/>
</dbReference>
<dbReference type="Gene3D" id="3.50.7.10">
    <property type="entry name" value="GroEL"/>
    <property type="match status" value="1"/>
</dbReference>
<evidence type="ECO:0000256" key="5">
    <source>
        <dbReference type="RuleBase" id="RU004187"/>
    </source>
</evidence>
<dbReference type="PANTHER" id="PTHR11353">
    <property type="entry name" value="CHAPERONIN"/>
    <property type="match status" value="1"/>
</dbReference>
<dbReference type="SUPFAM" id="SSF54849">
    <property type="entry name" value="GroEL-intermediate domain like"/>
    <property type="match status" value="1"/>
</dbReference>
<comment type="caution">
    <text evidence="7">The sequence shown here is derived from an EMBL/GenBank/DDBJ whole genome shotgun (WGS) entry which is preliminary data.</text>
</comment>
<dbReference type="SUPFAM" id="SSF48592">
    <property type="entry name" value="GroEL equatorial domain-like"/>
    <property type="match status" value="1"/>
</dbReference>